<name>A0A0B7K225_BIOOC</name>
<organism evidence="2">
    <name type="scientific">Bionectria ochroleuca</name>
    <name type="common">Gliocladium roseum</name>
    <dbReference type="NCBI Taxonomy" id="29856"/>
    <lineage>
        <taxon>Eukaryota</taxon>
        <taxon>Fungi</taxon>
        <taxon>Dikarya</taxon>
        <taxon>Ascomycota</taxon>
        <taxon>Pezizomycotina</taxon>
        <taxon>Sordariomycetes</taxon>
        <taxon>Hypocreomycetidae</taxon>
        <taxon>Hypocreales</taxon>
        <taxon>Bionectriaceae</taxon>
        <taxon>Clonostachys</taxon>
    </lineage>
</organism>
<evidence type="ECO:0008006" key="3">
    <source>
        <dbReference type="Google" id="ProtNLM"/>
    </source>
</evidence>
<feature type="transmembrane region" description="Helical" evidence="1">
    <location>
        <begin position="150"/>
        <end position="173"/>
    </location>
</feature>
<gene>
    <name evidence="2" type="ORF">BN869_000007287_1</name>
</gene>
<keyword evidence="1" id="KW-1133">Transmembrane helix</keyword>
<proteinExistence type="predicted"/>
<reference evidence="2" key="1">
    <citation type="submission" date="2015-01" db="EMBL/GenBank/DDBJ databases">
        <authorList>
            <person name="Durling Mikael"/>
        </authorList>
    </citation>
    <scope>NUCLEOTIDE SEQUENCE</scope>
</reference>
<feature type="transmembrane region" description="Helical" evidence="1">
    <location>
        <begin position="63"/>
        <end position="83"/>
    </location>
</feature>
<sequence length="207" mass="22892">MQPPQPQVAVTPAEVKPKDGPVKSVYDKLFNFAVGRWIVSVINLGLAAGILSKKPGEKMFIAAAYNIAVGGLHILLIFGPWIGPRARSSPLPPRWYYILIAISTPLWLSALIVMFVFRESDGKYEVINRRSLWGGLKDIAGNTVTILENISIACGCMGVCAILFNIIQCYYIFKLQRAKFSAEELEEGYIQVNEPKDKSENEATKTG</sequence>
<dbReference type="AlphaFoldDB" id="A0A0B7K225"/>
<protein>
    <recommendedName>
        <fullName evidence="3">MARVEL domain-containing protein</fullName>
    </recommendedName>
</protein>
<evidence type="ECO:0000313" key="2">
    <source>
        <dbReference type="EMBL" id="CEO51229.1"/>
    </source>
</evidence>
<keyword evidence="1" id="KW-0472">Membrane</keyword>
<feature type="transmembrane region" description="Helical" evidence="1">
    <location>
        <begin position="95"/>
        <end position="117"/>
    </location>
</feature>
<accession>A0A0B7K225</accession>
<dbReference type="EMBL" id="CDPU01000022">
    <property type="protein sequence ID" value="CEO51229.1"/>
    <property type="molecule type" value="Genomic_DNA"/>
</dbReference>
<evidence type="ECO:0000256" key="1">
    <source>
        <dbReference type="SAM" id="Phobius"/>
    </source>
</evidence>
<keyword evidence="1" id="KW-0812">Transmembrane</keyword>
<feature type="transmembrane region" description="Helical" evidence="1">
    <location>
        <begin position="29"/>
        <end position="51"/>
    </location>
</feature>